<dbReference type="KEGG" id="grl:LPB144_02515"/>
<dbReference type="OrthoDB" id="1120859at2"/>
<dbReference type="InterPro" id="IPR050744">
    <property type="entry name" value="AI-2_Isomerase_LsrG"/>
</dbReference>
<evidence type="ECO:0000313" key="3">
    <source>
        <dbReference type="Proteomes" id="UP000182510"/>
    </source>
</evidence>
<dbReference type="SUPFAM" id="SSF54909">
    <property type="entry name" value="Dimeric alpha+beta barrel"/>
    <property type="match status" value="1"/>
</dbReference>
<evidence type="ECO:0000259" key="1">
    <source>
        <dbReference type="PROSITE" id="PS51725"/>
    </source>
</evidence>
<dbReference type="GO" id="GO:0004497">
    <property type="term" value="F:monooxygenase activity"/>
    <property type="evidence" value="ECO:0007669"/>
    <property type="project" value="UniProtKB-KW"/>
</dbReference>
<accession>A0A1L3J2J4</accession>
<dbReference type="RefSeq" id="WP_072552009.1">
    <property type="nucleotide sequence ID" value="NZ_CP018153.1"/>
</dbReference>
<keyword evidence="2" id="KW-0503">Monooxygenase</keyword>
<dbReference type="EMBL" id="CP018153">
    <property type="protein sequence ID" value="APG59352.1"/>
    <property type="molecule type" value="Genomic_DNA"/>
</dbReference>
<dbReference type="Gene3D" id="3.30.70.100">
    <property type="match status" value="1"/>
</dbReference>
<organism evidence="2 3">
    <name type="scientific">Christiangramia salexigens</name>
    <dbReference type="NCBI Taxonomy" id="1913577"/>
    <lineage>
        <taxon>Bacteria</taxon>
        <taxon>Pseudomonadati</taxon>
        <taxon>Bacteroidota</taxon>
        <taxon>Flavobacteriia</taxon>
        <taxon>Flavobacteriales</taxon>
        <taxon>Flavobacteriaceae</taxon>
        <taxon>Christiangramia</taxon>
    </lineage>
</organism>
<dbReference type="PROSITE" id="PS51725">
    <property type="entry name" value="ABM"/>
    <property type="match status" value="1"/>
</dbReference>
<dbReference type="Proteomes" id="UP000182510">
    <property type="component" value="Chromosome"/>
</dbReference>
<sequence length="99" mass="12058">MFVRIVKMGFEPDKIDQFLQNFEENKTKIRGFEGCEFLELYRDKHNTNRFFTYSYWKDEEALENYRHSELFKNVWAATKVLFNEKPEAWSVDKIDTLDS</sequence>
<keyword evidence="2" id="KW-0560">Oxidoreductase</keyword>
<dbReference type="STRING" id="1913577.LPB144_02515"/>
<dbReference type="InterPro" id="IPR011008">
    <property type="entry name" value="Dimeric_a/b-barrel"/>
</dbReference>
<name>A0A1L3J2J4_9FLAO</name>
<dbReference type="Pfam" id="PF03992">
    <property type="entry name" value="ABM"/>
    <property type="match status" value="1"/>
</dbReference>
<gene>
    <name evidence="2" type="ORF">LPB144_02515</name>
</gene>
<evidence type="ECO:0000313" key="2">
    <source>
        <dbReference type="EMBL" id="APG59352.1"/>
    </source>
</evidence>
<protein>
    <submittedName>
        <fullName evidence="2">Antibiotic biosynthesis monooxygenase</fullName>
    </submittedName>
</protein>
<reference evidence="2 3" key="1">
    <citation type="submission" date="2016-11" db="EMBL/GenBank/DDBJ databases">
        <title>Gramella sp. LPB0144 isolated from marine environment.</title>
        <authorList>
            <person name="Kim E."/>
            <person name="Yi H."/>
        </authorList>
    </citation>
    <scope>NUCLEOTIDE SEQUENCE [LARGE SCALE GENOMIC DNA]</scope>
    <source>
        <strain evidence="2 3">LPB0144</strain>
    </source>
</reference>
<keyword evidence="3" id="KW-1185">Reference proteome</keyword>
<dbReference type="AlphaFoldDB" id="A0A1L3J2J4"/>
<feature type="domain" description="ABM" evidence="1">
    <location>
        <begin position="2"/>
        <end position="91"/>
    </location>
</feature>
<dbReference type="PANTHER" id="PTHR33336:SF3">
    <property type="entry name" value="ABM DOMAIN-CONTAINING PROTEIN"/>
    <property type="match status" value="1"/>
</dbReference>
<dbReference type="InterPro" id="IPR007138">
    <property type="entry name" value="ABM_dom"/>
</dbReference>
<dbReference type="PANTHER" id="PTHR33336">
    <property type="entry name" value="QUINOL MONOOXYGENASE YGIN-RELATED"/>
    <property type="match status" value="1"/>
</dbReference>
<proteinExistence type="predicted"/>